<feature type="region of interest" description="Disordered" evidence="1">
    <location>
        <begin position="236"/>
        <end position="316"/>
    </location>
</feature>
<accession>A0A843V6Z1</accession>
<evidence type="ECO:0000256" key="1">
    <source>
        <dbReference type="SAM" id="MobiDB-lite"/>
    </source>
</evidence>
<gene>
    <name evidence="2" type="ORF">Taro_023622</name>
</gene>
<reference evidence="2" key="1">
    <citation type="submission" date="2017-07" db="EMBL/GenBank/DDBJ databases">
        <title>Taro Niue Genome Assembly and Annotation.</title>
        <authorList>
            <person name="Atibalentja N."/>
            <person name="Keating K."/>
            <person name="Fields C.J."/>
        </authorList>
    </citation>
    <scope>NUCLEOTIDE SEQUENCE</scope>
    <source>
        <strain evidence="2">Niue_2</strain>
        <tissue evidence="2">Leaf</tissue>
    </source>
</reference>
<feature type="compositionally biased region" description="Low complexity" evidence="1">
    <location>
        <begin position="262"/>
        <end position="273"/>
    </location>
</feature>
<proteinExistence type="predicted"/>
<name>A0A843V6Z1_COLES</name>
<keyword evidence="3" id="KW-1185">Reference proteome</keyword>
<sequence length="727" mass="77838">MDYLSLYYFLSSIGQEDLAIFAEDCCQINDVCWLIQEAASRAKQSAHTFWPLSQFYTGIADPSAKDRRRRYHGLIMKVRRPLSFIEEKIHYKPLTEKLSSKKSSIASSVAKARGASKRKREASPSPPISTEGPPIPSFEEFCNQHEDTAPSDDIPSTADPPVTGQDPSVPGTAPSKTLSLPPAGAAADSAAAWAAGKRPATKVIARRVKKPSAPLRMSQRAAGRAALMKIRQGGRTIAVEESRSPVAISSDDSSNAETVYGSPSPSGSLSDDGSLYKERKRERISALDGIAGDSSSSGERSPVVTSRPEATASPELVLDFEEVQEINPSKSSPTVGVDLPNIGEPISDPLSISELPGVVKEPAPEIEAPTTQLVSAIFDKEVAISEAAATSATSGGALNVSSTGASLSLAGLASCSTVVDASLWAEVDAQVDFQVPAVGSFGDFCSSGAMVQGQLSSLHMMVRQNPAVPYERVKAAADQMTGVLIIMGCSLDDWANRVTLLLKLLKRRDYLQRDLSDQLTALEMQQSECEAVLNPLADDLEHRRSLIRGYNDESAALDSKINLLQAELHVAKARQDVLANSKAEQELAIAVDEGRMALTKQMLLEVQSRKTSLKERISSPLVTGSFAVYQLLTRQGLLLSKVTAFDFTTSVAVLYPTVGVTAFCFTIGVTALYSTVGVTAFYSTVEMTTFYSTVEVTAFYFTVGVTAFYSTSVRTLAQFADVPVGVG</sequence>
<protein>
    <submittedName>
        <fullName evidence="2">Uncharacterized protein</fullName>
    </submittedName>
</protein>
<dbReference type="OrthoDB" id="8251006at2759"/>
<dbReference type="Proteomes" id="UP000652761">
    <property type="component" value="Unassembled WGS sequence"/>
</dbReference>
<organism evidence="2 3">
    <name type="scientific">Colocasia esculenta</name>
    <name type="common">Wild taro</name>
    <name type="synonym">Arum esculentum</name>
    <dbReference type="NCBI Taxonomy" id="4460"/>
    <lineage>
        <taxon>Eukaryota</taxon>
        <taxon>Viridiplantae</taxon>
        <taxon>Streptophyta</taxon>
        <taxon>Embryophyta</taxon>
        <taxon>Tracheophyta</taxon>
        <taxon>Spermatophyta</taxon>
        <taxon>Magnoliopsida</taxon>
        <taxon>Liliopsida</taxon>
        <taxon>Araceae</taxon>
        <taxon>Aroideae</taxon>
        <taxon>Colocasieae</taxon>
        <taxon>Colocasia</taxon>
    </lineage>
</organism>
<evidence type="ECO:0000313" key="3">
    <source>
        <dbReference type="Proteomes" id="UP000652761"/>
    </source>
</evidence>
<dbReference type="EMBL" id="NMUH01001294">
    <property type="protein sequence ID" value="MQL91016.1"/>
    <property type="molecule type" value="Genomic_DNA"/>
</dbReference>
<feature type="compositionally biased region" description="Basic and acidic residues" evidence="1">
    <location>
        <begin position="274"/>
        <end position="285"/>
    </location>
</feature>
<comment type="caution">
    <text evidence="2">The sequence shown here is derived from an EMBL/GenBank/DDBJ whole genome shotgun (WGS) entry which is preliminary data.</text>
</comment>
<feature type="region of interest" description="Disordered" evidence="1">
    <location>
        <begin position="109"/>
        <end position="183"/>
    </location>
</feature>
<evidence type="ECO:0000313" key="2">
    <source>
        <dbReference type="EMBL" id="MQL91016.1"/>
    </source>
</evidence>
<dbReference type="AlphaFoldDB" id="A0A843V6Z1"/>